<protein>
    <recommendedName>
        <fullName evidence="9">SWIM-type domain-containing protein</fullName>
    </recommendedName>
</protein>
<dbReference type="InterPro" id="IPR004332">
    <property type="entry name" value="Transposase_MuDR"/>
</dbReference>
<feature type="region of interest" description="Disordered" evidence="8">
    <location>
        <begin position="874"/>
        <end position="897"/>
    </location>
</feature>
<keyword evidence="5" id="KW-0238">DNA-binding</keyword>
<keyword evidence="1" id="KW-0815">Transposition</keyword>
<dbReference type="PROSITE" id="PS01007">
    <property type="entry name" value="TRANSPOSASE_MUTATOR"/>
    <property type="match status" value="1"/>
</dbReference>
<dbReference type="PANTHER" id="PTHR31973:SF192">
    <property type="entry name" value="SWIM-TYPE DOMAIN-CONTAINING PROTEIN"/>
    <property type="match status" value="1"/>
</dbReference>
<proteinExistence type="predicted"/>
<dbReference type="InterPro" id="IPR007527">
    <property type="entry name" value="Znf_SWIM"/>
</dbReference>
<keyword evidence="3 7" id="KW-0863">Zinc-finger</keyword>
<dbReference type="InterPro" id="IPR058594">
    <property type="entry name" value="PB1-like_dom_pln"/>
</dbReference>
<evidence type="ECO:0000256" key="8">
    <source>
        <dbReference type="SAM" id="MobiDB-lite"/>
    </source>
</evidence>
<reference evidence="10 11" key="1">
    <citation type="journal article" date="2021" name="bioRxiv">
        <title>Chromosome-scale and haplotype-resolved genome assembly of a tetraploid potato cultivar.</title>
        <authorList>
            <person name="Sun H."/>
            <person name="Jiao W.-B."/>
            <person name="Krause K."/>
            <person name="Campoy J.A."/>
            <person name="Goel M."/>
            <person name="Folz-Donahue K."/>
            <person name="Kukat C."/>
            <person name="Huettel B."/>
            <person name="Schneeberger K."/>
        </authorList>
    </citation>
    <scope>NUCLEOTIDE SEQUENCE [LARGE SCALE GENOMIC DNA]</scope>
    <source>
        <strain evidence="10">SolTubOtavaFocal</strain>
        <tissue evidence="10">Leaves</tissue>
    </source>
</reference>
<evidence type="ECO:0000313" key="11">
    <source>
        <dbReference type="Proteomes" id="UP000826656"/>
    </source>
</evidence>
<dbReference type="InterPro" id="IPR001207">
    <property type="entry name" value="Transposase_mutator"/>
</dbReference>
<feature type="compositionally biased region" description="Acidic residues" evidence="8">
    <location>
        <begin position="271"/>
        <end position="280"/>
    </location>
</feature>
<comment type="caution">
    <text evidence="10">The sequence shown here is derived from an EMBL/GenBank/DDBJ whole genome shotgun (WGS) entry which is preliminary data.</text>
</comment>
<evidence type="ECO:0000259" key="9">
    <source>
        <dbReference type="PROSITE" id="PS50966"/>
    </source>
</evidence>
<organism evidence="10 11">
    <name type="scientific">Solanum tuberosum</name>
    <name type="common">Potato</name>
    <dbReference type="NCBI Taxonomy" id="4113"/>
    <lineage>
        <taxon>Eukaryota</taxon>
        <taxon>Viridiplantae</taxon>
        <taxon>Streptophyta</taxon>
        <taxon>Embryophyta</taxon>
        <taxon>Tracheophyta</taxon>
        <taxon>Spermatophyta</taxon>
        <taxon>Magnoliopsida</taxon>
        <taxon>eudicotyledons</taxon>
        <taxon>Gunneridae</taxon>
        <taxon>Pentapetalae</taxon>
        <taxon>asterids</taxon>
        <taxon>lamiids</taxon>
        <taxon>Solanales</taxon>
        <taxon>Solanaceae</taxon>
        <taxon>Solanoideae</taxon>
        <taxon>Solaneae</taxon>
        <taxon>Solanum</taxon>
    </lineage>
</organism>
<evidence type="ECO:0000256" key="2">
    <source>
        <dbReference type="ARBA" id="ARBA00022723"/>
    </source>
</evidence>
<evidence type="ECO:0000256" key="5">
    <source>
        <dbReference type="ARBA" id="ARBA00023125"/>
    </source>
</evidence>
<evidence type="ECO:0000256" key="4">
    <source>
        <dbReference type="ARBA" id="ARBA00022833"/>
    </source>
</evidence>
<dbReference type="PANTHER" id="PTHR31973">
    <property type="entry name" value="POLYPROTEIN, PUTATIVE-RELATED"/>
    <property type="match status" value="1"/>
</dbReference>
<keyword evidence="4" id="KW-0862">Zinc</keyword>
<dbReference type="InterPro" id="IPR006564">
    <property type="entry name" value="Znf_PMZ"/>
</dbReference>
<feature type="domain" description="SWIM-type" evidence="9">
    <location>
        <begin position="751"/>
        <end position="794"/>
    </location>
</feature>
<dbReference type="EMBL" id="JAIVGD010000011">
    <property type="protein sequence ID" value="KAH0771148.1"/>
    <property type="molecule type" value="Genomic_DNA"/>
</dbReference>
<keyword evidence="6" id="KW-0233">DNA recombination</keyword>
<dbReference type="Pfam" id="PF10551">
    <property type="entry name" value="MULE"/>
    <property type="match status" value="1"/>
</dbReference>
<feature type="region of interest" description="Disordered" evidence="8">
    <location>
        <begin position="270"/>
        <end position="303"/>
    </location>
</feature>
<sequence>MAKIIPTAGGRDKYIHREKYGDVPVGEMKLWGKESKMRALVLRSDLIISELLNQSNELHLVNGGFVIEETILRINCYTVPTEKEDEEENAKLRGIEFLAKFIPQQLDKFFFNRRTEAGVIFYLLFPCLTNKVEKQETIRRMLARRLTDRSVTPNYDPISEASLFTIKVHHGGSFVRGPTRGYIGGKVVFFDYVNRTMISLSDFKNMAEQCGYDKESVVFWHKYGLTLYKVRLVGSNIEVAKFATCIPKDRRHEKNDVNQDYVNEKMQNVEGDSDCVDSDDTGSLNSDCNSENEDSNFPKHNPKTDALNPKLELGLIFGNKKEFKEAVIANQAKIGKSIEWIKDDRRRARAKCRKNGCNWRILGSSMQRDTSFQIKTFVPNHTCFGWNYNNKNITSSWIARRYVDRVRSNKNWKTSEFRDTLSRELRLHVSMHQARRAKEKAIAMIDGDINVQFSILWNYCNEIVRTNLGTSVFLKVTPNEIPNKLMRFQRFYICFAACKVGFKAGCRKIVGVDGCWLKATMYGAQLLSAVTLDGNNNIFPIAYAIVEKENKETWCWFLTYLMNDLEIEEQYLWTFMSDKQKGLLEAFELVLPDVSHRFCVRHLHNNFKKAGFCGMALKNALWKAALATTVDRFDASMADLFELDRDAYAWLSTKLPSEWSRSHFSPLPKCDILLNNQCEVFNKFILDARDKPIIKLLETIRHLLMTRINSNREKAEKWNLGDICPTIKKKLTKIMEDAATYIPKKSNMWNYEVIGPVEGDTWAVDLYNRTCSCRQWELSGIPCKHAISSIWLKNDEVLNYVDDCYKVETYQKIYEVPILPMNGPDLWPKPGHNSRTCTPSSDAVEIHPSDHPCSLDSIMIERASSYHNVEKLPVRKGKSQVGHQSYIFQTSQNGRND</sequence>
<gene>
    <name evidence="10" type="ORF">KY290_015129</name>
</gene>
<evidence type="ECO:0000313" key="10">
    <source>
        <dbReference type="EMBL" id="KAH0771148.1"/>
    </source>
</evidence>
<dbReference type="SMART" id="SM00575">
    <property type="entry name" value="ZnF_PMZ"/>
    <property type="match status" value="1"/>
</dbReference>
<dbReference type="PROSITE" id="PS50966">
    <property type="entry name" value="ZF_SWIM"/>
    <property type="match status" value="1"/>
</dbReference>
<dbReference type="InterPro" id="IPR018289">
    <property type="entry name" value="MULE_transposase_dom"/>
</dbReference>
<evidence type="ECO:0000256" key="7">
    <source>
        <dbReference type="PROSITE-ProRule" id="PRU00325"/>
    </source>
</evidence>
<evidence type="ECO:0000256" key="3">
    <source>
        <dbReference type="ARBA" id="ARBA00022771"/>
    </source>
</evidence>
<keyword evidence="11" id="KW-1185">Reference proteome</keyword>
<accession>A0ABQ7VTE8</accession>
<evidence type="ECO:0000256" key="1">
    <source>
        <dbReference type="ARBA" id="ARBA00022578"/>
    </source>
</evidence>
<evidence type="ECO:0000256" key="6">
    <source>
        <dbReference type="ARBA" id="ARBA00023172"/>
    </source>
</evidence>
<dbReference type="Pfam" id="PF04434">
    <property type="entry name" value="SWIM"/>
    <property type="match status" value="1"/>
</dbReference>
<keyword evidence="2" id="KW-0479">Metal-binding</keyword>
<dbReference type="Proteomes" id="UP000826656">
    <property type="component" value="Unassembled WGS sequence"/>
</dbReference>
<name>A0ABQ7VTE8_SOLTU</name>
<dbReference type="Pfam" id="PF03108">
    <property type="entry name" value="DBD_Tnp_Mut"/>
    <property type="match status" value="1"/>
</dbReference>
<feature type="compositionally biased region" description="Polar residues" evidence="8">
    <location>
        <begin position="881"/>
        <end position="897"/>
    </location>
</feature>
<dbReference type="Pfam" id="PF26130">
    <property type="entry name" value="PB1-like"/>
    <property type="match status" value="1"/>
</dbReference>